<keyword evidence="3" id="KW-1133">Transmembrane helix</keyword>
<keyword evidence="6" id="KW-1185">Reference proteome</keyword>
<dbReference type="CDD" id="cd03401">
    <property type="entry name" value="SPFH_prohibitin"/>
    <property type="match status" value="1"/>
</dbReference>
<dbReference type="InterPro" id="IPR036013">
    <property type="entry name" value="Band_7/SPFH_dom_sf"/>
</dbReference>
<dbReference type="SMART" id="SM00244">
    <property type="entry name" value="PHB"/>
    <property type="match status" value="1"/>
</dbReference>
<dbReference type="InterPro" id="IPR001107">
    <property type="entry name" value="Band_7"/>
</dbReference>
<dbReference type="Proteomes" id="UP000529637">
    <property type="component" value="Unassembled WGS sequence"/>
</dbReference>
<feature type="transmembrane region" description="Helical" evidence="3">
    <location>
        <begin position="25"/>
        <end position="44"/>
    </location>
</feature>
<keyword evidence="3" id="KW-0812">Transmembrane</keyword>
<feature type="coiled-coil region" evidence="2">
    <location>
        <begin position="202"/>
        <end position="257"/>
    </location>
</feature>
<gene>
    <name evidence="5" type="ORF">HQN59_13795</name>
</gene>
<dbReference type="AlphaFoldDB" id="A0A7Y6NP90"/>
<keyword evidence="2" id="KW-0175">Coiled coil</keyword>
<dbReference type="PANTHER" id="PTHR23222:SF0">
    <property type="entry name" value="PROHIBITIN 1"/>
    <property type="match status" value="1"/>
</dbReference>
<dbReference type="SUPFAM" id="SSF117892">
    <property type="entry name" value="Band 7/SPFH domain"/>
    <property type="match status" value="1"/>
</dbReference>
<organism evidence="5 6">
    <name type="scientific">Piscinibacter koreensis</name>
    <dbReference type="NCBI Taxonomy" id="2742824"/>
    <lineage>
        <taxon>Bacteria</taxon>
        <taxon>Pseudomonadati</taxon>
        <taxon>Pseudomonadota</taxon>
        <taxon>Betaproteobacteria</taxon>
        <taxon>Burkholderiales</taxon>
        <taxon>Sphaerotilaceae</taxon>
        <taxon>Piscinibacter</taxon>
    </lineage>
</organism>
<keyword evidence="3" id="KW-0472">Membrane</keyword>
<dbReference type="Gene3D" id="3.30.479.30">
    <property type="entry name" value="Band 7 domain"/>
    <property type="match status" value="1"/>
</dbReference>
<accession>A0A7Y6NP90</accession>
<comment type="subcellular location">
    <subcellularLocation>
        <location evidence="1">Membrane</location>
        <topology evidence="1">Single-pass membrane protein</topology>
    </subcellularLocation>
</comment>
<feature type="domain" description="Band 7" evidence="4">
    <location>
        <begin position="39"/>
        <end position="203"/>
    </location>
</feature>
<reference evidence="5 6" key="1">
    <citation type="submission" date="2020-06" db="EMBL/GenBank/DDBJ databases">
        <title>Schlegella sp. ID0723 isolated from air conditioner.</title>
        <authorList>
            <person name="Kim D.Y."/>
            <person name="Kim D.-U."/>
        </authorList>
    </citation>
    <scope>NUCLEOTIDE SEQUENCE [LARGE SCALE GENOMIC DNA]</scope>
    <source>
        <strain evidence="5 6">ID0723</strain>
    </source>
</reference>
<comment type="caution">
    <text evidence="5">The sequence shown here is derived from an EMBL/GenBank/DDBJ whole genome shotgun (WGS) entry which is preliminary data.</text>
</comment>
<dbReference type="GO" id="GO:0016020">
    <property type="term" value="C:membrane"/>
    <property type="evidence" value="ECO:0007669"/>
    <property type="project" value="UniProtKB-SubCell"/>
</dbReference>
<evidence type="ECO:0000313" key="6">
    <source>
        <dbReference type="Proteomes" id="UP000529637"/>
    </source>
</evidence>
<evidence type="ECO:0000256" key="1">
    <source>
        <dbReference type="ARBA" id="ARBA00004167"/>
    </source>
</evidence>
<dbReference type="PRINTS" id="PR00679">
    <property type="entry name" value="PROHIBITIN"/>
</dbReference>
<evidence type="ECO:0000313" key="5">
    <source>
        <dbReference type="EMBL" id="NUZ06833.1"/>
    </source>
</evidence>
<protein>
    <submittedName>
        <fullName evidence="5">Prohibitin family protein</fullName>
    </submittedName>
</protein>
<dbReference type="EMBL" id="JABWMJ010000006">
    <property type="protein sequence ID" value="NUZ06833.1"/>
    <property type="molecule type" value="Genomic_DNA"/>
</dbReference>
<dbReference type="PANTHER" id="PTHR23222">
    <property type="entry name" value="PROHIBITIN"/>
    <property type="match status" value="1"/>
</dbReference>
<evidence type="ECO:0000256" key="3">
    <source>
        <dbReference type="SAM" id="Phobius"/>
    </source>
</evidence>
<sequence length="290" mass="31909">MPNLSNSVDSPGGGRRGAPAWLRRLMGAVVALVVLWLLAPIAIVPSGHRGVMTTFGKPSPEVFSEGLHLRIPIVQVMHLMDVRIEKVEGEADAASKDLQTVHTKIAINYHLDPAAVSHVFREIAQSTDEVARRIIAPATQEAVKAITARFTAEELVSRRTEVRDAIGALPKEKMTRHGLLLDEFAIVNFAFSPSFTQAIEAKVSAEQQKLKAERDLSRIQVEAEQKIASAKAEAEALRLQKQEVTTMLIELRRIENERRAIEKWNGILPTTSGGAVPFLNLAPQRAVDTR</sequence>
<proteinExistence type="predicted"/>
<evidence type="ECO:0000256" key="2">
    <source>
        <dbReference type="SAM" id="Coils"/>
    </source>
</evidence>
<dbReference type="Pfam" id="PF01145">
    <property type="entry name" value="Band_7"/>
    <property type="match status" value="1"/>
</dbReference>
<evidence type="ECO:0000259" key="4">
    <source>
        <dbReference type="SMART" id="SM00244"/>
    </source>
</evidence>
<dbReference type="InterPro" id="IPR000163">
    <property type="entry name" value="Prohibitin"/>
</dbReference>
<name>A0A7Y6NP90_9BURK</name>